<comment type="function">
    <text evidence="2">Catalyzes the methylthiolation of N6-threonylcarbamoyladenosine (t(6)A), leading to the formation of 2-methylthio-N6-threonylcarbamoyladenosine (ms(2)t(6)A) at position 37 in tRNAs that read codons beginning with adenine.</text>
</comment>
<reference evidence="18 19" key="1">
    <citation type="submission" date="2020-08" db="EMBL/GenBank/DDBJ databases">
        <authorList>
            <person name="Liu C."/>
            <person name="Sun Q."/>
        </authorList>
    </citation>
    <scope>NUCLEOTIDE SEQUENCE [LARGE SCALE GENOMIC DNA]</scope>
    <source>
        <strain evidence="18 19">NSJ-38</strain>
    </source>
</reference>
<evidence type="ECO:0000256" key="8">
    <source>
        <dbReference type="ARBA" id="ARBA00022694"/>
    </source>
</evidence>
<sequence>MENRKKRAALHNLGCKVNAYETEAMKQLLEEHGYEIVSFEEEADVYLINTCSVTNMADRKSRQMLHRARKKNPHAVIVAAGCYVQSAGEEIVRSKDADLVIGNNQKARLPELLEPFFEEGSDREKTGGSHPADSFVIDIAHTSEYEEMALKKTAEHTRAFIKIQDGCNQFCSYCIIPYTRGRIRSRRPADVLSEVRRLSEAGYREVVLTGIHLSSYGKDLEEKISLLEIIRMVHQIPGIQRIRLGSLEPRIITEEFVKELSSMEKVCPHFHLSLQSGCDATLSRMNRHYTTEEYYDKCKLLRKYYEHPAITTDVIVGFPKETEEEFKDTLLFLRKARFYEMHIFKYSKRHGTKAASMSGQVPEETKTLRSHLALKLEAKLSEEFRYYYMGKTAEILLEEPHAFGKDVYITGFTREYVKAAVKLTKENKEKMLPGRLIKVKMTGVLGDGLLSAEWTP</sequence>
<proteinExistence type="inferred from homology"/>
<dbReference type="PROSITE" id="PS01278">
    <property type="entry name" value="MTTASE_RADICAL"/>
    <property type="match status" value="1"/>
</dbReference>
<dbReference type="InterPro" id="IPR006638">
    <property type="entry name" value="Elp3/MiaA/NifB-like_rSAM"/>
</dbReference>
<evidence type="ECO:0000259" key="17">
    <source>
        <dbReference type="PROSITE" id="PS51918"/>
    </source>
</evidence>
<evidence type="ECO:0000256" key="7">
    <source>
        <dbReference type="ARBA" id="ARBA00022691"/>
    </source>
</evidence>
<dbReference type="KEGG" id="qdo:H9Q78_03460"/>
<dbReference type="Gene3D" id="3.80.30.20">
    <property type="entry name" value="tm_1862 like domain"/>
    <property type="match status" value="1"/>
</dbReference>
<dbReference type="NCBIfam" id="TIGR00089">
    <property type="entry name" value="MiaB/RimO family radical SAM methylthiotransferase"/>
    <property type="match status" value="1"/>
</dbReference>
<dbReference type="FunFam" id="3.80.30.20:FF:000001">
    <property type="entry name" value="tRNA-2-methylthio-N(6)-dimethylallyladenosine synthase 2"/>
    <property type="match status" value="1"/>
</dbReference>
<keyword evidence="4" id="KW-0004">4Fe-4S</keyword>
<evidence type="ECO:0000256" key="4">
    <source>
        <dbReference type="ARBA" id="ARBA00022485"/>
    </source>
</evidence>
<feature type="domain" description="MTTase N-terminal" evidence="16">
    <location>
        <begin position="6"/>
        <end position="118"/>
    </location>
</feature>
<keyword evidence="5" id="KW-0963">Cytoplasm</keyword>
<dbReference type="EC" id="2.8.4.5" evidence="3"/>
<evidence type="ECO:0000256" key="6">
    <source>
        <dbReference type="ARBA" id="ARBA00022679"/>
    </source>
</evidence>
<dbReference type="InterPro" id="IPR034557">
    <property type="entry name" value="ThrcA_tRNA_MEthiotransferase"/>
</dbReference>
<dbReference type="SFLD" id="SFLDG01082">
    <property type="entry name" value="B12-binding_domain_containing"/>
    <property type="match status" value="1"/>
</dbReference>
<comment type="similarity">
    <text evidence="14">Belongs to the methylthiotransferase family. MtaB subfamily.</text>
</comment>
<evidence type="ECO:0000256" key="13">
    <source>
        <dbReference type="ARBA" id="ARBA00051661"/>
    </source>
</evidence>
<dbReference type="GO" id="GO:0035598">
    <property type="term" value="F:tRNA (N(6)-L-threonylcarbamoyladenosine(37)-C(2))-methylthiotransferase activity"/>
    <property type="evidence" value="ECO:0007669"/>
    <property type="project" value="UniProtKB-EC"/>
</dbReference>
<comment type="catalytic activity">
    <reaction evidence="13">
        <text>N(6)-L-threonylcarbamoyladenosine(37) in tRNA + (sulfur carrier)-SH + AH2 + 2 S-adenosyl-L-methionine = 2-methylsulfanyl-N(6)-L-threonylcarbamoyladenosine(37) in tRNA + (sulfur carrier)-H + 5'-deoxyadenosine + L-methionine + A + S-adenosyl-L-homocysteine + 2 H(+)</text>
        <dbReference type="Rhea" id="RHEA:37075"/>
        <dbReference type="Rhea" id="RHEA-COMP:10163"/>
        <dbReference type="Rhea" id="RHEA-COMP:11092"/>
        <dbReference type="Rhea" id="RHEA-COMP:14737"/>
        <dbReference type="Rhea" id="RHEA-COMP:14739"/>
        <dbReference type="ChEBI" id="CHEBI:13193"/>
        <dbReference type="ChEBI" id="CHEBI:15378"/>
        <dbReference type="ChEBI" id="CHEBI:17319"/>
        <dbReference type="ChEBI" id="CHEBI:17499"/>
        <dbReference type="ChEBI" id="CHEBI:29917"/>
        <dbReference type="ChEBI" id="CHEBI:57844"/>
        <dbReference type="ChEBI" id="CHEBI:57856"/>
        <dbReference type="ChEBI" id="CHEBI:59789"/>
        <dbReference type="ChEBI" id="CHEBI:64428"/>
        <dbReference type="ChEBI" id="CHEBI:74418"/>
        <dbReference type="ChEBI" id="CHEBI:74420"/>
        <dbReference type="EC" id="2.8.4.5"/>
    </reaction>
</comment>
<dbReference type="InterPro" id="IPR058240">
    <property type="entry name" value="rSAM_sf"/>
</dbReference>
<keyword evidence="19" id="KW-1185">Reference proteome</keyword>
<dbReference type="Pfam" id="PF04055">
    <property type="entry name" value="Radical_SAM"/>
    <property type="match status" value="1"/>
</dbReference>
<gene>
    <name evidence="18" type="primary">mtaB</name>
    <name evidence="18" type="ORF">H9Q78_03460</name>
</gene>
<dbReference type="SUPFAM" id="SSF102114">
    <property type="entry name" value="Radical SAM enzymes"/>
    <property type="match status" value="1"/>
</dbReference>
<keyword evidence="10" id="KW-0408">Iron</keyword>
<keyword evidence="7" id="KW-0949">S-adenosyl-L-methionine</keyword>
<dbReference type="PROSITE" id="PS51918">
    <property type="entry name" value="RADICAL_SAM"/>
    <property type="match status" value="1"/>
</dbReference>
<evidence type="ECO:0000313" key="19">
    <source>
        <dbReference type="Proteomes" id="UP000515823"/>
    </source>
</evidence>
<keyword evidence="11" id="KW-0411">Iron-sulfur</keyword>
<dbReference type="InterPro" id="IPR038135">
    <property type="entry name" value="Methylthiotransferase_N_sf"/>
</dbReference>
<feature type="domain" description="Radical SAM core" evidence="17">
    <location>
        <begin position="153"/>
        <end position="383"/>
    </location>
</feature>
<organism evidence="18 19">
    <name type="scientific">Qiania dongpingensis</name>
    <dbReference type="NCBI Taxonomy" id="2763669"/>
    <lineage>
        <taxon>Bacteria</taxon>
        <taxon>Bacillati</taxon>
        <taxon>Bacillota</taxon>
        <taxon>Clostridia</taxon>
        <taxon>Lachnospirales</taxon>
        <taxon>Lachnospiraceae</taxon>
        <taxon>Qiania</taxon>
    </lineage>
</organism>
<keyword evidence="9" id="KW-0479">Metal-binding</keyword>
<dbReference type="EMBL" id="CP060634">
    <property type="protein sequence ID" value="QNM06953.1"/>
    <property type="molecule type" value="Genomic_DNA"/>
</dbReference>
<dbReference type="InterPro" id="IPR020612">
    <property type="entry name" value="Methylthiotransferase_CS"/>
</dbReference>
<dbReference type="GO" id="GO:0046872">
    <property type="term" value="F:metal ion binding"/>
    <property type="evidence" value="ECO:0007669"/>
    <property type="project" value="UniProtKB-KW"/>
</dbReference>
<evidence type="ECO:0000313" key="18">
    <source>
        <dbReference type="EMBL" id="QNM06953.1"/>
    </source>
</evidence>
<evidence type="ECO:0000256" key="9">
    <source>
        <dbReference type="ARBA" id="ARBA00022723"/>
    </source>
</evidence>
<dbReference type="PANTHER" id="PTHR43020:SF2">
    <property type="entry name" value="MITOCHONDRIAL TRNA METHYLTHIOTRANSFERASE CDK5RAP1"/>
    <property type="match status" value="1"/>
</dbReference>
<protein>
    <recommendedName>
        <fullName evidence="15">Threonylcarbamoyladenosine tRNA methylthiotransferase MtaB</fullName>
        <ecNumber evidence="3">2.8.4.5</ecNumber>
    </recommendedName>
    <alternativeName>
        <fullName evidence="12">tRNA-t(6)A37 methylthiotransferase</fullName>
    </alternativeName>
</protein>
<dbReference type="SFLD" id="SFLDF00295">
    <property type="entry name" value="threonylcarbamoyladenosine_tRN"/>
    <property type="match status" value="1"/>
</dbReference>
<dbReference type="SFLD" id="SFLDS00029">
    <property type="entry name" value="Radical_SAM"/>
    <property type="match status" value="1"/>
</dbReference>
<accession>A0A7G9G821</accession>
<evidence type="ECO:0000256" key="1">
    <source>
        <dbReference type="ARBA" id="ARBA00001966"/>
    </source>
</evidence>
<comment type="cofactor">
    <cofactor evidence="1">
        <name>[4Fe-4S] cluster</name>
        <dbReference type="ChEBI" id="CHEBI:49883"/>
    </cofactor>
</comment>
<dbReference type="Proteomes" id="UP000515823">
    <property type="component" value="Chromosome"/>
</dbReference>
<dbReference type="SFLD" id="SFLDG01061">
    <property type="entry name" value="methylthiotransferase"/>
    <property type="match status" value="1"/>
</dbReference>
<evidence type="ECO:0000256" key="14">
    <source>
        <dbReference type="ARBA" id="ARBA00061574"/>
    </source>
</evidence>
<dbReference type="InterPro" id="IPR007197">
    <property type="entry name" value="rSAM"/>
</dbReference>
<dbReference type="GO" id="GO:0035597">
    <property type="term" value="F:tRNA-2-methylthio-N(6)-dimethylallyladenosine(37) synthase activity"/>
    <property type="evidence" value="ECO:0007669"/>
    <property type="project" value="TreeGrafter"/>
</dbReference>
<dbReference type="FunFam" id="3.40.50.12160:FF:000004">
    <property type="entry name" value="Threonylcarbamoyladenosine tRNA methylthiotransferase MtaB"/>
    <property type="match status" value="1"/>
</dbReference>
<evidence type="ECO:0000256" key="15">
    <source>
        <dbReference type="ARBA" id="ARBA00069898"/>
    </source>
</evidence>
<dbReference type="Gene3D" id="3.40.50.12160">
    <property type="entry name" value="Methylthiotransferase, N-terminal domain"/>
    <property type="match status" value="1"/>
</dbReference>
<dbReference type="InterPro" id="IPR005839">
    <property type="entry name" value="Methylthiotransferase"/>
</dbReference>
<dbReference type="InterPro" id="IPR023404">
    <property type="entry name" value="rSAM_horseshoe"/>
</dbReference>
<keyword evidence="8" id="KW-0819">tRNA processing</keyword>
<dbReference type="AlphaFoldDB" id="A0A7G9G821"/>
<dbReference type="InterPro" id="IPR013848">
    <property type="entry name" value="Methylthiotransferase_N"/>
</dbReference>
<evidence type="ECO:0000256" key="10">
    <source>
        <dbReference type="ARBA" id="ARBA00023004"/>
    </source>
</evidence>
<dbReference type="GO" id="GO:0005829">
    <property type="term" value="C:cytosol"/>
    <property type="evidence" value="ECO:0007669"/>
    <property type="project" value="TreeGrafter"/>
</dbReference>
<dbReference type="SMART" id="SM00729">
    <property type="entry name" value="Elp3"/>
    <property type="match status" value="1"/>
</dbReference>
<dbReference type="NCBIfam" id="TIGR01579">
    <property type="entry name" value="MiaB-like-C"/>
    <property type="match status" value="1"/>
</dbReference>
<name>A0A7G9G821_9FIRM</name>
<dbReference type="PROSITE" id="PS51449">
    <property type="entry name" value="MTTASE_N"/>
    <property type="match status" value="1"/>
</dbReference>
<keyword evidence="6 18" id="KW-0808">Transferase</keyword>
<evidence type="ECO:0000256" key="2">
    <source>
        <dbReference type="ARBA" id="ARBA00002399"/>
    </source>
</evidence>
<evidence type="ECO:0000256" key="5">
    <source>
        <dbReference type="ARBA" id="ARBA00022490"/>
    </source>
</evidence>
<dbReference type="GO" id="GO:0051539">
    <property type="term" value="F:4 iron, 4 sulfur cluster binding"/>
    <property type="evidence" value="ECO:0007669"/>
    <property type="project" value="UniProtKB-KW"/>
</dbReference>
<dbReference type="PANTHER" id="PTHR43020">
    <property type="entry name" value="CDK5 REGULATORY SUBUNIT-ASSOCIATED PROTEIN 1"/>
    <property type="match status" value="1"/>
</dbReference>
<evidence type="ECO:0000256" key="11">
    <source>
        <dbReference type="ARBA" id="ARBA00023014"/>
    </source>
</evidence>
<evidence type="ECO:0000256" key="12">
    <source>
        <dbReference type="ARBA" id="ARBA00031213"/>
    </source>
</evidence>
<dbReference type="Pfam" id="PF00919">
    <property type="entry name" value="UPF0004"/>
    <property type="match status" value="1"/>
</dbReference>
<dbReference type="InterPro" id="IPR006467">
    <property type="entry name" value="MiaB-like_bact"/>
</dbReference>
<evidence type="ECO:0000259" key="16">
    <source>
        <dbReference type="PROSITE" id="PS51449"/>
    </source>
</evidence>
<evidence type="ECO:0000256" key="3">
    <source>
        <dbReference type="ARBA" id="ARBA00013273"/>
    </source>
</evidence>
<dbReference type="CDD" id="cd01335">
    <property type="entry name" value="Radical_SAM"/>
    <property type="match status" value="1"/>
</dbReference>